<accession>A0A8D8NW20</accession>
<protein>
    <submittedName>
        <fullName evidence="2">(northern house mosquito) hypothetical protein</fullName>
    </submittedName>
</protein>
<reference evidence="2" key="1">
    <citation type="submission" date="2021-05" db="EMBL/GenBank/DDBJ databases">
        <authorList>
            <person name="Alioto T."/>
            <person name="Alioto T."/>
            <person name="Gomez Garrido J."/>
        </authorList>
    </citation>
    <scope>NUCLEOTIDE SEQUENCE</scope>
</reference>
<name>A0A8D8NW20_CULPI</name>
<keyword evidence="1" id="KW-1133">Transmembrane helix</keyword>
<feature type="transmembrane region" description="Helical" evidence="1">
    <location>
        <begin position="65"/>
        <end position="83"/>
    </location>
</feature>
<dbReference type="EMBL" id="HBUE01196230">
    <property type="protein sequence ID" value="CAG6527812.1"/>
    <property type="molecule type" value="Transcribed_RNA"/>
</dbReference>
<organism evidence="2">
    <name type="scientific">Culex pipiens</name>
    <name type="common">House mosquito</name>
    <dbReference type="NCBI Taxonomy" id="7175"/>
    <lineage>
        <taxon>Eukaryota</taxon>
        <taxon>Metazoa</taxon>
        <taxon>Ecdysozoa</taxon>
        <taxon>Arthropoda</taxon>
        <taxon>Hexapoda</taxon>
        <taxon>Insecta</taxon>
        <taxon>Pterygota</taxon>
        <taxon>Neoptera</taxon>
        <taxon>Endopterygota</taxon>
        <taxon>Diptera</taxon>
        <taxon>Nematocera</taxon>
        <taxon>Culicoidea</taxon>
        <taxon>Culicidae</taxon>
        <taxon>Culicinae</taxon>
        <taxon>Culicini</taxon>
        <taxon>Culex</taxon>
        <taxon>Culex</taxon>
    </lineage>
</organism>
<evidence type="ECO:0000256" key="1">
    <source>
        <dbReference type="SAM" id="Phobius"/>
    </source>
</evidence>
<keyword evidence="1" id="KW-0472">Membrane</keyword>
<dbReference type="AlphaFoldDB" id="A0A8D8NW20"/>
<dbReference type="EMBL" id="HBUE01302230">
    <property type="protein sequence ID" value="CAG6579535.1"/>
    <property type="molecule type" value="Transcribed_RNA"/>
</dbReference>
<feature type="transmembrane region" description="Helical" evidence="1">
    <location>
        <begin position="39"/>
        <end position="58"/>
    </location>
</feature>
<feature type="transmembrane region" description="Helical" evidence="1">
    <location>
        <begin position="95"/>
        <end position="121"/>
    </location>
</feature>
<evidence type="ECO:0000313" key="2">
    <source>
        <dbReference type="EMBL" id="CAG6579535.1"/>
    </source>
</evidence>
<proteinExistence type="predicted"/>
<sequence length="123" mass="14536">MISVFFCFTLTSVCVFVTFNTISFSLTKFDLIFDVREAHVRTFFCFLVFFCLSFLISFKYVFRFVFFPVAPVQSLNNFLVVFFPSSTWNSGNNFIFAAFRVFDFGSILEHFFFSRAFFVVFSR</sequence>
<keyword evidence="1" id="KW-0812">Transmembrane</keyword>